<sequence length="103" mass="11799">MGMPLNLFRGFLEELLSKQIAYRKDRELPMVQLLHMQTQLSESGPIPRALFLYLALRKVQKISAQQAPPCQRSYLRLHKPVHLRHATSCTCSTTHAGGIVKFR</sequence>
<protein>
    <submittedName>
        <fullName evidence="1">Uncharacterized protein</fullName>
    </submittedName>
</protein>
<organism evidence="1 2">
    <name type="scientific">Characodon lateralis</name>
    <dbReference type="NCBI Taxonomy" id="208331"/>
    <lineage>
        <taxon>Eukaryota</taxon>
        <taxon>Metazoa</taxon>
        <taxon>Chordata</taxon>
        <taxon>Craniata</taxon>
        <taxon>Vertebrata</taxon>
        <taxon>Euteleostomi</taxon>
        <taxon>Actinopterygii</taxon>
        <taxon>Neopterygii</taxon>
        <taxon>Teleostei</taxon>
        <taxon>Neoteleostei</taxon>
        <taxon>Acanthomorphata</taxon>
        <taxon>Ovalentaria</taxon>
        <taxon>Atherinomorphae</taxon>
        <taxon>Cyprinodontiformes</taxon>
        <taxon>Goodeidae</taxon>
        <taxon>Characodon</taxon>
    </lineage>
</organism>
<comment type="caution">
    <text evidence="1">The sequence shown here is derived from an EMBL/GenBank/DDBJ whole genome shotgun (WGS) entry which is preliminary data.</text>
</comment>
<evidence type="ECO:0000313" key="1">
    <source>
        <dbReference type="EMBL" id="MED6265629.1"/>
    </source>
</evidence>
<dbReference type="Proteomes" id="UP001352852">
    <property type="component" value="Unassembled WGS sequence"/>
</dbReference>
<keyword evidence="2" id="KW-1185">Reference proteome</keyword>
<dbReference type="EMBL" id="JAHUTJ010003482">
    <property type="protein sequence ID" value="MED6265629.1"/>
    <property type="molecule type" value="Genomic_DNA"/>
</dbReference>
<accession>A0ABU7CVT3</accession>
<evidence type="ECO:0000313" key="2">
    <source>
        <dbReference type="Proteomes" id="UP001352852"/>
    </source>
</evidence>
<gene>
    <name evidence="1" type="ORF">CHARACLAT_027512</name>
</gene>
<proteinExistence type="predicted"/>
<reference evidence="1 2" key="1">
    <citation type="submission" date="2021-06" db="EMBL/GenBank/DDBJ databases">
        <authorList>
            <person name="Palmer J.M."/>
        </authorList>
    </citation>
    <scope>NUCLEOTIDE SEQUENCE [LARGE SCALE GENOMIC DNA]</scope>
    <source>
        <strain evidence="1 2">CL_MEX2019</strain>
        <tissue evidence="1">Muscle</tissue>
    </source>
</reference>
<name>A0ABU7CVT3_9TELE</name>